<evidence type="ECO:0000313" key="2">
    <source>
        <dbReference type="Proteomes" id="UP001162992"/>
    </source>
</evidence>
<accession>A0ACC2CNR9</accession>
<name>A0ACC2CNR9_DIPCM</name>
<keyword evidence="2" id="KW-1185">Reference proteome</keyword>
<dbReference type="EMBL" id="CM055100">
    <property type="protein sequence ID" value="KAJ7543580.1"/>
    <property type="molecule type" value="Genomic_DNA"/>
</dbReference>
<dbReference type="Proteomes" id="UP001162992">
    <property type="component" value="Chromosome 9"/>
</dbReference>
<organism evidence="1 2">
    <name type="scientific">Diphasiastrum complanatum</name>
    <name type="common">Issler's clubmoss</name>
    <name type="synonym">Lycopodium complanatum</name>
    <dbReference type="NCBI Taxonomy" id="34168"/>
    <lineage>
        <taxon>Eukaryota</taxon>
        <taxon>Viridiplantae</taxon>
        <taxon>Streptophyta</taxon>
        <taxon>Embryophyta</taxon>
        <taxon>Tracheophyta</taxon>
        <taxon>Lycopodiopsida</taxon>
        <taxon>Lycopodiales</taxon>
        <taxon>Lycopodiaceae</taxon>
        <taxon>Lycopodioideae</taxon>
        <taxon>Diphasiastrum</taxon>
    </lineage>
</organism>
<reference evidence="2" key="1">
    <citation type="journal article" date="2024" name="Proc. Natl. Acad. Sci. U.S.A.">
        <title>Extraordinary preservation of gene collinearity over three hundred million years revealed in homosporous lycophytes.</title>
        <authorList>
            <person name="Li C."/>
            <person name="Wickell D."/>
            <person name="Kuo L.Y."/>
            <person name="Chen X."/>
            <person name="Nie B."/>
            <person name="Liao X."/>
            <person name="Peng D."/>
            <person name="Ji J."/>
            <person name="Jenkins J."/>
            <person name="Williams M."/>
            <person name="Shu S."/>
            <person name="Plott C."/>
            <person name="Barry K."/>
            <person name="Rajasekar S."/>
            <person name="Grimwood J."/>
            <person name="Han X."/>
            <person name="Sun S."/>
            <person name="Hou Z."/>
            <person name="He W."/>
            <person name="Dai G."/>
            <person name="Sun C."/>
            <person name="Schmutz J."/>
            <person name="Leebens-Mack J.H."/>
            <person name="Li F.W."/>
            <person name="Wang L."/>
        </authorList>
    </citation>
    <scope>NUCLEOTIDE SEQUENCE [LARGE SCALE GENOMIC DNA]</scope>
    <source>
        <strain evidence="2">cv. PW_Plant_1</strain>
    </source>
</reference>
<proteinExistence type="predicted"/>
<comment type="caution">
    <text evidence="1">The sequence shown here is derived from an EMBL/GenBank/DDBJ whole genome shotgun (WGS) entry which is preliminary data.</text>
</comment>
<gene>
    <name evidence="1" type="ORF">O6H91_09G044100</name>
</gene>
<protein>
    <submittedName>
        <fullName evidence="1">Uncharacterized protein</fullName>
    </submittedName>
</protein>
<evidence type="ECO:0000313" key="1">
    <source>
        <dbReference type="EMBL" id="KAJ7543580.1"/>
    </source>
</evidence>
<sequence length="521" mass="56929">MDRLLAIEPKEVVMHFEVGRTCVGVFNLRNLMHTMPVAFKVQTTAPKRYVVKPPNGIIRHLGVAIVEIVCQPQSDLPDEFPFMQHKFVVKSVVAPAGAPDHGAIPNDWFCSRKRHVYSDTSLRVVIVGGCILRSLAATGSMENVREVLERDVDVDSVDKLQGLTAMHFAIAKRRPEIVQLLLEFDPDLEIKNKQGHTALQEAVILRDSLTTEVLLAKGANTEAKNPAGCTALHYAIGRRSLAVVRMLLNHGADVNATLKDGRTALYIAALKRDKACVKLLIDQGAQVEARGPDGLTPLHNAAARGDGALVKLLLSGGAETEALTPDGKTPYDLAAESEHEDLYDVLKIGDELRSGSRKGNLETVRQCLRQGAFLNGQDQNGWSALHCAAFKGHINIVKYLIGKGADMECRDEKGYTALHCATEAGRTHVAQLLITKGANLNAKIKKGATALQIAQSMNFTGLILLLSEQSDHRKSNDSFEFCKESFDPKKENSIPVQMKASHNVKKTMFSMLDRHQCAATG</sequence>